<sequence length="75" mass="8943">YQRVQESRRLRQQLEMQPFYKQQHDDEEEAGHLVNGVVKPIATSAQFNGRSVSKSRRTKAQRDNKMLKMQNKKKR</sequence>
<dbReference type="EMBL" id="HACG01005706">
    <property type="protein sequence ID" value="CEK52571.1"/>
    <property type="molecule type" value="Transcribed_RNA"/>
</dbReference>
<feature type="region of interest" description="Disordered" evidence="1">
    <location>
        <begin position="45"/>
        <end position="75"/>
    </location>
</feature>
<protein>
    <submittedName>
        <fullName evidence="2">Uncharacterized protein</fullName>
    </submittedName>
</protein>
<feature type="non-terminal residue" evidence="2">
    <location>
        <position position="75"/>
    </location>
</feature>
<feature type="non-terminal residue" evidence="2">
    <location>
        <position position="1"/>
    </location>
</feature>
<gene>
    <name evidence="2" type="primary">ORF17263</name>
</gene>
<dbReference type="AlphaFoldDB" id="A0A0B6Y9S4"/>
<organism evidence="2">
    <name type="scientific">Arion vulgaris</name>
    <dbReference type="NCBI Taxonomy" id="1028688"/>
    <lineage>
        <taxon>Eukaryota</taxon>
        <taxon>Metazoa</taxon>
        <taxon>Spiralia</taxon>
        <taxon>Lophotrochozoa</taxon>
        <taxon>Mollusca</taxon>
        <taxon>Gastropoda</taxon>
        <taxon>Heterobranchia</taxon>
        <taxon>Euthyneura</taxon>
        <taxon>Panpulmonata</taxon>
        <taxon>Eupulmonata</taxon>
        <taxon>Stylommatophora</taxon>
        <taxon>Helicina</taxon>
        <taxon>Arionoidea</taxon>
        <taxon>Arionidae</taxon>
        <taxon>Arion</taxon>
    </lineage>
</organism>
<evidence type="ECO:0000256" key="1">
    <source>
        <dbReference type="SAM" id="MobiDB-lite"/>
    </source>
</evidence>
<name>A0A0B6Y9S4_9EUPU</name>
<accession>A0A0B6Y9S4</accession>
<evidence type="ECO:0000313" key="2">
    <source>
        <dbReference type="EMBL" id="CEK52571.1"/>
    </source>
</evidence>
<proteinExistence type="predicted"/>
<reference evidence="2" key="1">
    <citation type="submission" date="2014-12" db="EMBL/GenBank/DDBJ databases">
        <title>Insight into the proteome of Arion vulgaris.</title>
        <authorList>
            <person name="Aradska J."/>
            <person name="Bulat T."/>
            <person name="Smidak R."/>
            <person name="Sarate P."/>
            <person name="Gangsoo J."/>
            <person name="Sialana F."/>
            <person name="Bilban M."/>
            <person name="Lubec G."/>
        </authorList>
    </citation>
    <scope>NUCLEOTIDE SEQUENCE</scope>
    <source>
        <tissue evidence="2">Skin</tissue>
    </source>
</reference>